<dbReference type="InterPro" id="IPR036755">
    <property type="entry name" value="SRS_dom_sf"/>
</dbReference>
<organism evidence="2 3">
    <name type="scientific">Cystoisospora suis</name>
    <dbReference type="NCBI Taxonomy" id="483139"/>
    <lineage>
        <taxon>Eukaryota</taxon>
        <taxon>Sar</taxon>
        <taxon>Alveolata</taxon>
        <taxon>Apicomplexa</taxon>
        <taxon>Conoidasida</taxon>
        <taxon>Coccidia</taxon>
        <taxon>Eucoccidiorida</taxon>
        <taxon>Eimeriorina</taxon>
        <taxon>Sarcocystidae</taxon>
        <taxon>Cystoisospora</taxon>
    </lineage>
</organism>
<comment type="caution">
    <text evidence="2">The sequence shown here is derived from an EMBL/GenBank/DDBJ whole genome shotgun (WGS) entry which is preliminary data.</text>
</comment>
<feature type="domain" description="SRS" evidence="1">
    <location>
        <begin position="216"/>
        <end position="349"/>
    </location>
</feature>
<proteinExistence type="predicted"/>
<dbReference type="VEuPathDB" id="ToxoDB:CSUI_009013"/>
<dbReference type="InterPro" id="IPR028352">
    <property type="entry name" value="Surface_antig_SAG1"/>
</dbReference>
<evidence type="ECO:0000313" key="2">
    <source>
        <dbReference type="EMBL" id="PHJ17169.1"/>
    </source>
</evidence>
<feature type="domain" description="SRS" evidence="1">
    <location>
        <begin position="79"/>
        <end position="206"/>
    </location>
</feature>
<dbReference type="Gene3D" id="2.60.40.1320">
    <property type="entry name" value="SRS domain"/>
    <property type="match status" value="2"/>
</dbReference>
<reference evidence="2 3" key="1">
    <citation type="journal article" date="2017" name="Int. J. Parasitol.">
        <title>The genome of the protozoan parasite Cystoisospora suis and a reverse vaccinology approach to identify vaccine candidates.</title>
        <authorList>
            <person name="Palmieri N."/>
            <person name="Shrestha A."/>
            <person name="Ruttkowski B."/>
            <person name="Beck T."/>
            <person name="Vogl C."/>
            <person name="Tomley F."/>
            <person name="Blake D.P."/>
            <person name="Joachim A."/>
        </authorList>
    </citation>
    <scope>NUCLEOTIDE SEQUENCE [LARGE SCALE GENOMIC DNA]</scope>
    <source>
        <strain evidence="2 3">Wien I</strain>
    </source>
</reference>
<dbReference type="GO" id="GO:0016020">
    <property type="term" value="C:membrane"/>
    <property type="evidence" value="ECO:0007669"/>
    <property type="project" value="InterPro"/>
</dbReference>
<dbReference type="InterPro" id="IPR007226">
    <property type="entry name" value="SRS_dom"/>
</dbReference>
<dbReference type="SUPFAM" id="SSF74877">
    <property type="entry name" value="Major surface antigen p30, SAG1"/>
    <property type="match status" value="2"/>
</dbReference>
<evidence type="ECO:0000313" key="3">
    <source>
        <dbReference type="Proteomes" id="UP000221165"/>
    </source>
</evidence>
<dbReference type="Pfam" id="PF04092">
    <property type="entry name" value="SAG"/>
    <property type="match status" value="2"/>
</dbReference>
<name>A0A2C6KJ85_9APIC</name>
<accession>A0A2C6KJ85</accession>
<gene>
    <name evidence="2" type="ORF">CSUI_009013</name>
</gene>
<keyword evidence="3" id="KW-1185">Reference proteome</keyword>
<dbReference type="AlphaFoldDB" id="A0A2C6KJ85"/>
<dbReference type="GeneID" id="94432343"/>
<evidence type="ECO:0000259" key="1">
    <source>
        <dbReference type="Pfam" id="PF04092"/>
    </source>
</evidence>
<sequence>MHSFMMAAADSRRVCYKGQPLRRANGRTRMSGRTLWFVACVGAATFLLSPVAHALRHQAGNGFRAKGLEKPQEVEAAVCKEDVAKQFTASLSEAKRKVSLECAGQQPTAVPELTKGFVCPTGISSLAECKMPTEDLAGGKKAVSLSELMGGTVQPPVTWVDGTPTETDGKKYELSFPDAPLPLLDSEFVTGCKAASGKECTLTVTVEARKSAAAGQTVYCAYGKLSNEAKSTVTMTQQNNTLTLICGNEAINAVPQPAEYTTDYCADDKVDAECKKEKFTSFIPGFQSAWWTENKGAHNVTLKIPPEHFPDSPKTIHLGCLYTPPSPPAAAISQNAQATNQNLCKVDVVISATESSATSSTVAALPGLAVAAVVFSISFLM</sequence>
<dbReference type="RefSeq" id="XP_067918894.1">
    <property type="nucleotide sequence ID" value="XM_068069132.1"/>
</dbReference>
<dbReference type="OrthoDB" id="10619255at2759"/>
<dbReference type="EMBL" id="MIGC01005221">
    <property type="protein sequence ID" value="PHJ17169.1"/>
    <property type="molecule type" value="Genomic_DNA"/>
</dbReference>
<protein>
    <submittedName>
        <fullName evidence="2">Srs domain-containing protein</fullName>
    </submittedName>
</protein>
<dbReference type="Proteomes" id="UP000221165">
    <property type="component" value="Unassembled WGS sequence"/>
</dbReference>
<dbReference type="PRINTS" id="PR01801">
    <property type="entry name" value="SURFCEANTIGN"/>
</dbReference>